<reference evidence="3 4" key="1">
    <citation type="submission" date="2021-11" db="EMBL/GenBank/DDBJ databases">
        <title>Black yeast isolated from Biological Soil Crust.</title>
        <authorList>
            <person name="Kurbessoian T."/>
        </authorList>
    </citation>
    <scope>NUCLEOTIDE SEQUENCE [LARGE SCALE GENOMIC DNA]</scope>
    <source>
        <strain evidence="3 4">CCFEE 5522</strain>
    </source>
</reference>
<dbReference type="Pfam" id="PF25534">
    <property type="entry name" value="DUF7918"/>
    <property type="match status" value="1"/>
</dbReference>
<name>A0AAV9JYZ3_9PEZI</name>
<evidence type="ECO:0000313" key="4">
    <source>
        <dbReference type="Proteomes" id="UP001324427"/>
    </source>
</evidence>
<organism evidence="3 4">
    <name type="scientific">Oleoguttula mirabilis</name>
    <dbReference type="NCBI Taxonomy" id="1507867"/>
    <lineage>
        <taxon>Eukaryota</taxon>
        <taxon>Fungi</taxon>
        <taxon>Dikarya</taxon>
        <taxon>Ascomycota</taxon>
        <taxon>Pezizomycotina</taxon>
        <taxon>Dothideomycetes</taxon>
        <taxon>Dothideomycetidae</taxon>
        <taxon>Mycosphaerellales</taxon>
        <taxon>Teratosphaeriaceae</taxon>
        <taxon>Oleoguttula</taxon>
    </lineage>
</organism>
<evidence type="ECO:0000256" key="1">
    <source>
        <dbReference type="SAM" id="MobiDB-lite"/>
    </source>
</evidence>
<evidence type="ECO:0000313" key="3">
    <source>
        <dbReference type="EMBL" id="KAK4550811.1"/>
    </source>
</evidence>
<feature type="region of interest" description="Disordered" evidence="1">
    <location>
        <begin position="301"/>
        <end position="338"/>
    </location>
</feature>
<evidence type="ECO:0000259" key="2">
    <source>
        <dbReference type="Pfam" id="PF25534"/>
    </source>
</evidence>
<dbReference type="Proteomes" id="UP001324427">
    <property type="component" value="Unassembled WGS sequence"/>
</dbReference>
<feature type="compositionally biased region" description="Low complexity" evidence="1">
    <location>
        <begin position="312"/>
        <end position="331"/>
    </location>
</feature>
<accession>A0AAV9JYZ3</accession>
<dbReference type="EMBL" id="JAVFHQ010000001">
    <property type="protein sequence ID" value="KAK4550811.1"/>
    <property type="molecule type" value="Genomic_DNA"/>
</dbReference>
<gene>
    <name evidence="3" type="ORF">LTR36_000391</name>
</gene>
<protein>
    <recommendedName>
        <fullName evidence="2">DUF7918 domain-containing protein</fullName>
    </recommendedName>
</protein>
<proteinExistence type="predicted"/>
<dbReference type="InterPro" id="IPR057678">
    <property type="entry name" value="DUF7918"/>
</dbReference>
<keyword evidence="4" id="KW-1185">Reference proteome</keyword>
<dbReference type="AlphaFoldDB" id="A0AAV9JYZ3"/>
<sequence length="369" mass="40991">MIDFGTGVEAYVAPHQRKDDPEHYYVYLVPRCSQLFTGNPNERFIEAVTDEQFEIGTVIPAKFDFFHYTHIQTTIRIDGGGIDSIGHVEKIRNRPLSMVSYTALGRVGGRWERNGFAFGETIAVKHRQLSIEQEDLEASKRGKIVVTVQLGKMKALPGKFQTGSAKGLPMETTKRVAVDLGKSHTVKLVPLVEKDETGLDDSAWDWAPARGKNGREIRFTFFYASRTVLELKKIIPIAPTMEIQLKPKSTKPCADNTTDCQDQDDDEVMVLPLSNVPAKRIKIKPADADATIIAPEHASKKIKAEDAGGRASAKPTSVTPTSTVGSAGPAAHKAKARERAKLELQLEEIVLQREENRLKRRMMELEDGE</sequence>
<feature type="domain" description="DUF7918" evidence="2">
    <location>
        <begin position="40"/>
        <end position="236"/>
    </location>
</feature>
<comment type="caution">
    <text evidence="3">The sequence shown here is derived from an EMBL/GenBank/DDBJ whole genome shotgun (WGS) entry which is preliminary data.</text>
</comment>